<dbReference type="AlphaFoldDB" id="A0A829F630"/>
<keyword evidence="1" id="KW-0472">Membrane</keyword>
<keyword evidence="1" id="KW-0812">Transmembrane</keyword>
<feature type="transmembrane region" description="Helical" evidence="1">
    <location>
        <begin position="23"/>
        <end position="48"/>
    </location>
</feature>
<accession>A0A829F630</accession>
<keyword evidence="1" id="KW-1133">Transmembrane helix</keyword>
<evidence type="ECO:0000256" key="1">
    <source>
        <dbReference type="SAM" id="Phobius"/>
    </source>
</evidence>
<proteinExistence type="predicted"/>
<sequence length="50" mass="5917">MENETDVIYIHPQKRIVSQKRKYFYLGFTGVFFFLLACFLILLLIIGVDC</sequence>
<name>A0A829F630_ENTFC</name>
<evidence type="ECO:0000313" key="3">
    <source>
        <dbReference type="Proteomes" id="UP000013897"/>
    </source>
</evidence>
<dbReference type="Proteomes" id="UP000013897">
    <property type="component" value="Unassembled WGS sequence"/>
</dbReference>
<organism evidence="2 3">
    <name type="scientific">Enterococcus faecium EnGen0192</name>
    <dbReference type="NCBI Taxonomy" id="1157487"/>
    <lineage>
        <taxon>Bacteria</taxon>
        <taxon>Bacillati</taxon>
        <taxon>Bacillota</taxon>
        <taxon>Bacilli</taxon>
        <taxon>Lactobacillales</taxon>
        <taxon>Enterococcaceae</taxon>
        <taxon>Enterococcus</taxon>
    </lineage>
</organism>
<dbReference type="EMBL" id="AITY01000044">
    <property type="protein sequence ID" value="EOM21204.1"/>
    <property type="molecule type" value="Genomic_DNA"/>
</dbReference>
<reference evidence="2 3" key="1">
    <citation type="submission" date="2013-02" db="EMBL/GenBank/DDBJ databases">
        <title>The Genome Sequence of Enterococcus faecium HM1072.</title>
        <authorList>
            <consortium name="The Broad Institute Genome Sequencing Platform"/>
            <consortium name="The Broad Institute Genome Sequencing Center for Infectious Disease"/>
            <person name="Earl A.M."/>
            <person name="Gilmore M.S."/>
            <person name="Lebreton F."/>
            <person name="Courvalin P."/>
            <person name="Walker B."/>
            <person name="Young S.K."/>
            <person name="Zeng Q."/>
            <person name="Gargeya S."/>
            <person name="Fitzgerald M."/>
            <person name="Haas B."/>
            <person name="Abouelleil A."/>
            <person name="Alvarado L."/>
            <person name="Arachchi H.M."/>
            <person name="Berlin A.M."/>
            <person name="Chapman S.B."/>
            <person name="Dewar J."/>
            <person name="Goldberg J."/>
            <person name="Griggs A."/>
            <person name="Gujja S."/>
            <person name="Hansen M."/>
            <person name="Howarth C."/>
            <person name="Imamovic A."/>
            <person name="Larimer J."/>
            <person name="McCowan C."/>
            <person name="Murphy C."/>
            <person name="Neiman D."/>
            <person name="Pearson M."/>
            <person name="Priest M."/>
            <person name="Roberts A."/>
            <person name="Saif S."/>
            <person name="Shea T."/>
            <person name="Sisk P."/>
            <person name="Sykes S."/>
            <person name="Wortman J."/>
            <person name="Nusbaum C."/>
            <person name="Birren B."/>
        </authorList>
    </citation>
    <scope>NUCLEOTIDE SEQUENCE [LARGE SCALE GENOMIC DNA]</scope>
    <source>
        <strain evidence="2 3">HM1072</strain>
    </source>
</reference>
<protein>
    <submittedName>
        <fullName evidence="2">Uncharacterized protein</fullName>
    </submittedName>
</protein>
<evidence type="ECO:0000313" key="2">
    <source>
        <dbReference type="EMBL" id="EOM21204.1"/>
    </source>
</evidence>
<gene>
    <name evidence="2" type="ORF">SSM_02435</name>
</gene>
<comment type="caution">
    <text evidence="2">The sequence shown here is derived from an EMBL/GenBank/DDBJ whole genome shotgun (WGS) entry which is preliminary data.</text>
</comment>